<dbReference type="Pfam" id="PF16169">
    <property type="entry name" value="DUF4872"/>
    <property type="match status" value="1"/>
</dbReference>
<evidence type="ECO:0008006" key="5">
    <source>
        <dbReference type="Google" id="ProtNLM"/>
    </source>
</evidence>
<sequence length="343" mass="38683">MRYILIDFEHEKGVQSDTTCLRDMFAFEGSDIPEAALFGLGEGLSFFYWESKNLRRPTMGCRTGVLDLDKKACQSLGVEIRVRTSRSPKRAYGQMKKMLMDKMPVMMHVDSYYLNYAGKEQHNGAYSVISTGVDEDSDIVFLADHRFDDIIELPISRLIEARASLHKPFPPQHRWFEFSFPEEVNISTKCVIDSISANTIAMLNPQVRNVGVGGIYYLANSIRLWRDLYSQKEVEDMCDEAYMTLYGDGLYPGCLRHLYADFLSFAYEVTDIGSLKDVSEGYGEAGNMWTRAAKMFGEVKCGCVSLSEIADAMTSIAEKEHQLQTELLCAVNLGCKRNGGGKK</sequence>
<protein>
    <recommendedName>
        <fullName evidence="5">Butirosin biosynthesis protein H, N-terminal</fullName>
    </recommendedName>
</protein>
<dbReference type="RefSeq" id="WP_230743174.1">
    <property type="nucleotide sequence ID" value="NZ_PGCK01000014.1"/>
</dbReference>
<feature type="domain" description="Butirosin biosynthesis protein H N-terminal" evidence="1">
    <location>
        <begin position="17"/>
        <end position="145"/>
    </location>
</feature>
<proteinExistence type="predicted"/>
<evidence type="ECO:0000313" key="4">
    <source>
        <dbReference type="Proteomes" id="UP001320159"/>
    </source>
</evidence>
<dbReference type="InterPro" id="IPR032369">
    <property type="entry name" value="DUF4872"/>
</dbReference>
<dbReference type="EMBL" id="PGCK01000014">
    <property type="protein sequence ID" value="MCD1296207.1"/>
    <property type="molecule type" value="Genomic_DNA"/>
</dbReference>
<comment type="caution">
    <text evidence="3">The sequence shown here is derived from an EMBL/GenBank/DDBJ whole genome shotgun (WGS) entry which is preliminary data.</text>
</comment>
<dbReference type="AlphaFoldDB" id="A0AAP2RHA3"/>
<evidence type="ECO:0000313" key="3">
    <source>
        <dbReference type="EMBL" id="MCD1296207.1"/>
    </source>
</evidence>
<dbReference type="Proteomes" id="UP001320159">
    <property type="component" value="Unassembled WGS sequence"/>
</dbReference>
<feature type="domain" description="DUF4872" evidence="2">
    <location>
        <begin position="158"/>
        <end position="327"/>
    </location>
</feature>
<evidence type="ECO:0000259" key="2">
    <source>
        <dbReference type="Pfam" id="PF16169"/>
    </source>
</evidence>
<keyword evidence="4" id="KW-1185">Reference proteome</keyword>
<accession>A0AAP2RHA3</accession>
<gene>
    <name evidence="3" type="ORF">CUJ83_14485</name>
</gene>
<name>A0AAP2RHA3_9EURY</name>
<reference evidence="3 4" key="1">
    <citation type="submission" date="2017-11" db="EMBL/GenBank/DDBJ databases">
        <title>Isolation and Characterization of Family Methanocellaceae Species from Potential Methane Hydrate Area Offshore Southwestern Taiwan.</title>
        <authorList>
            <person name="Zhang W.-L."/>
            <person name="Chen W.-C."/>
            <person name="Lai M.-C."/>
            <person name="Chen S.-C."/>
        </authorList>
    </citation>
    <scope>NUCLEOTIDE SEQUENCE [LARGE SCALE GENOMIC DNA]</scope>
    <source>
        <strain evidence="3 4">CWC-04</strain>
    </source>
</reference>
<dbReference type="Pfam" id="PF14399">
    <property type="entry name" value="BtrH_N"/>
    <property type="match status" value="1"/>
</dbReference>
<organism evidence="3 4">
    <name type="scientific">Methanooceanicella nereidis</name>
    <dbReference type="NCBI Taxonomy" id="2052831"/>
    <lineage>
        <taxon>Archaea</taxon>
        <taxon>Methanobacteriati</taxon>
        <taxon>Methanobacteriota</taxon>
        <taxon>Stenosarchaea group</taxon>
        <taxon>Methanomicrobia</taxon>
        <taxon>Methanocellales</taxon>
        <taxon>Methanocellaceae</taxon>
        <taxon>Methanooceanicella</taxon>
    </lineage>
</organism>
<evidence type="ECO:0000259" key="1">
    <source>
        <dbReference type="Pfam" id="PF14399"/>
    </source>
</evidence>
<dbReference type="InterPro" id="IPR026935">
    <property type="entry name" value="BtrH_N"/>
</dbReference>